<dbReference type="InterPro" id="IPR036291">
    <property type="entry name" value="NAD(P)-bd_dom_sf"/>
</dbReference>
<dbReference type="SUPFAM" id="SSF52777">
    <property type="entry name" value="CoA-dependent acyltransferases"/>
    <property type="match status" value="2"/>
</dbReference>
<dbReference type="Gene3D" id="3.30.300.30">
    <property type="match status" value="1"/>
</dbReference>
<dbReference type="Gene3D" id="3.40.50.720">
    <property type="entry name" value="NAD(P)-binding Rossmann-like Domain"/>
    <property type="match status" value="1"/>
</dbReference>
<dbReference type="InterPro" id="IPR001242">
    <property type="entry name" value="Condensation_dom"/>
</dbReference>
<dbReference type="Pfam" id="PF00550">
    <property type="entry name" value="PP-binding"/>
    <property type="match status" value="1"/>
</dbReference>
<comment type="caution">
    <text evidence="6">The sequence shown here is derived from an EMBL/GenBank/DDBJ whole genome shotgun (WGS) entry which is preliminary data.</text>
</comment>
<dbReference type="CDD" id="cd05235">
    <property type="entry name" value="SDR_e1"/>
    <property type="match status" value="1"/>
</dbReference>
<dbReference type="Gene3D" id="1.10.1200.10">
    <property type="entry name" value="ACP-like"/>
    <property type="match status" value="1"/>
</dbReference>
<protein>
    <submittedName>
        <fullName evidence="6">Thioester reductase domain-containing protein</fullName>
    </submittedName>
</protein>
<dbReference type="RefSeq" id="WP_344566021.1">
    <property type="nucleotide sequence ID" value="NZ_BAAARJ010000008.1"/>
</dbReference>
<dbReference type="PANTHER" id="PTHR45527:SF1">
    <property type="entry name" value="FATTY ACID SYNTHASE"/>
    <property type="match status" value="1"/>
</dbReference>
<dbReference type="InterPro" id="IPR025110">
    <property type="entry name" value="AMP-bd_C"/>
</dbReference>
<dbReference type="SMART" id="SM00823">
    <property type="entry name" value="PKS_PP"/>
    <property type="match status" value="1"/>
</dbReference>
<dbReference type="InterPro" id="IPR020845">
    <property type="entry name" value="AMP-binding_CS"/>
</dbReference>
<dbReference type="InterPro" id="IPR023213">
    <property type="entry name" value="CAT-like_dom_sf"/>
</dbReference>
<dbReference type="EMBL" id="BAAARJ010000008">
    <property type="protein sequence ID" value="GAA2613907.1"/>
    <property type="molecule type" value="Genomic_DNA"/>
</dbReference>
<dbReference type="InterPro" id="IPR009081">
    <property type="entry name" value="PP-bd_ACP"/>
</dbReference>
<keyword evidence="7" id="KW-1185">Reference proteome</keyword>
<keyword evidence="2" id="KW-0596">Phosphopantetheine</keyword>
<dbReference type="Pfam" id="PF07993">
    <property type="entry name" value="NAD_binding_4"/>
    <property type="match status" value="1"/>
</dbReference>
<evidence type="ECO:0000256" key="2">
    <source>
        <dbReference type="ARBA" id="ARBA00022450"/>
    </source>
</evidence>
<organism evidence="6 7">
    <name type="scientific">Streptomyces axinellae</name>
    <dbReference type="NCBI Taxonomy" id="552788"/>
    <lineage>
        <taxon>Bacteria</taxon>
        <taxon>Bacillati</taxon>
        <taxon>Actinomycetota</taxon>
        <taxon>Actinomycetes</taxon>
        <taxon>Kitasatosporales</taxon>
        <taxon>Streptomycetaceae</taxon>
        <taxon>Streptomyces</taxon>
    </lineage>
</organism>
<evidence type="ECO:0000256" key="3">
    <source>
        <dbReference type="ARBA" id="ARBA00022553"/>
    </source>
</evidence>
<keyword evidence="4" id="KW-0436">Ligase</keyword>
<name>A0ABP6CG65_9ACTN</name>
<dbReference type="InterPro" id="IPR000873">
    <property type="entry name" value="AMP-dep_synth/lig_dom"/>
</dbReference>
<dbReference type="Gene3D" id="3.30.559.30">
    <property type="entry name" value="Nonribosomal peptide synthetase, condensation domain"/>
    <property type="match status" value="1"/>
</dbReference>
<dbReference type="InterPro" id="IPR036736">
    <property type="entry name" value="ACP-like_sf"/>
</dbReference>
<feature type="domain" description="Carrier" evidence="5">
    <location>
        <begin position="987"/>
        <end position="1062"/>
    </location>
</feature>
<dbReference type="PROSITE" id="PS50075">
    <property type="entry name" value="CARRIER"/>
    <property type="match status" value="1"/>
</dbReference>
<dbReference type="InterPro" id="IPR045851">
    <property type="entry name" value="AMP-bd_C_sf"/>
</dbReference>
<dbReference type="SUPFAM" id="SSF56801">
    <property type="entry name" value="Acetyl-CoA synthetase-like"/>
    <property type="match status" value="1"/>
</dbReference>
<dbReference type="PANTHER" id="PTHR45527">
    <property type="entry name" value="NONRIBOSOMAL PEPTIDE SYNTHETASE"/>
    <property type="match status" value="1"/>
</dbReference>
<dbReference type="Gene3D" id="3.40.50.12780">
    <property type="entry name" value="N-terminal domain of ligase-like"/>
    <property type="match status" value="1"/>
</dbReference>
<dbReference type="SUPFAM" id="SSF51735">
    <property type="entry name" value="NAD(P)-binding Rossmann-fold domains"/>
    <property type="match status" value="1"/>
</dbReference>
<evidence type="ECO:0000256" key="4">
    <source>
        <dbReference type="ARBA" id="ARBA00022598"/>
    </source>
</evidence>
<dbReference type="Gene3D" id="3.30.559.10">
    <property type="entry name" value="Chloramphenicol acetyltransferase-like domain"/>
    <property type="match status" value="1"/>
</dbReference>
<dbReference type="CDD" id="cd05930">
    <property type="entry name" value="A_NRPS"/>
    <property type="match status" value="1"/>
</dbReference>
<comment type="cofactor">
    <cofactor evidence="1">
        <name>pantetheine 4'-phosphate</name>
        <dbReference type="ChEBI" id="CHEBI:47942"/>
    </cofactor>
</comment>
<evidence type="ECO:0000256" key="1">
    <source>
        <dbReference type="ARBA" id="ARBA00001957"/>
    </source>
</evidence>
<dbReference type="SUPFAM" id="SSF47336">
    <property type="entry name" value="ACP-like"/>
    <property type="match status" value="1"/>
</dbReference>
<dbReference type="CDD" id="cd19531">
    <property type="entry name" value="LCL_NRPS-like"/>
    <property type="match status" value="1"/>
</dbReference>
<evidence type="ECO:0000259" key="5">
    <source>
        <dbReference type="PROSITE" id="PS50075"/>
    </source>
</evidence>
<dbReference type="InterPro" id="IPR020806">
    <property type="entry name" value="PKS_PP-bd"/>
</dbReference>
<dbReference type="NCBIfam" id="TIGR01733">
    <property type="entry name" value="AA-adenyl-dom"/>
    <property type="match status" value="1"/>
</dbReference>
<evidence type="ECO:0000313" key="6">
    <source>
        <dbReference type="EMBL" id="GAA2613907.1"/>
    </source>
</evidence>
<sequence length="1464" mass="156566">MSAGGRLIPHRATSGEPVPLSFAQHGIWIADQLHPGEPTYTTPMAVRLRGPLRRAALIGAIADIVARHEALRTTIRAPEGRPWQCVRASVPPAVTTTDLTGSPPAERYPAAVADATERAGQYLDPAEPMGRFHLYRLADDDHLLFLAVHHLVWDGWSISVFFRDLSECYRARVAGGRPDLPALPVQYADYTLWQRDRFATAGTTSADLDHWRAELSGDLAPFELPRVLPGGGDGGNAGAVTRLLVPADELRPIRAFARAERVSLFMMLKAALHAALHRLTGVPKVATVFPSANRDAAELENLIGLFVNQLVLRTDCAGDPSFRTLLHQVRAKALRAFRHAELPFEWLVRELGIDRDSSRNPLDQVRLGFQNATDASLLDLPGVHGEVVELHSGAAKEKLDLVAWEQPAGLELVAAYNTGVFDELAANRLLRRLAQVMSAACADPERPLSELPLLVEGEQVELARAARAAPGDEPAATVHELLAARIARVPEATALVCGVESVSYRELGERADLLARILRDRGVRRGVAVGVYLGRSIDFAIVALAVFRAGGYYVPLDPDVPPARTEFLLADTAPAALVTSAALAAALPATAAPVVALEPGWHERMRDPGGALAGHGSGADYAYVMYTSGSTGRPKAATIPHKSVVDVVRHQQRVMPLGAGDRVQHRAPLTFDVSVMELFWTLCSGATVVVAPDAAADVRALARHAQAQRVTAMFLVPSLIRAFLAAGPPALPHLRALFCTGEALTPELIRRVREFAPEVTLVNIYGATEASVYATTWSLPPGDEVPPEVPVGAPRPGVRCHVLDAGLRPLPAGSPGELYQGGDAVAPECGYLGRPALTAERFVPDPFSAVPGARLYRTGDLLRMCRDGSLYYAGRADRQLKRDGVRIEPGEIQAVLESRPDVAHAHVTEYTEGDISHLVAYVVPLPGADVDVAAARSAAAAALPRQLVPSRYVRLDSLPLTENGKIDTRALPLPAAWAPDRAGRRVAPCGGAEQTVTECVAELLGLEHVWADDDFFHLGGTSLRAAELAYRLGKEFGTPADVRAVFEARSMAELAERVAGGGDHGAGERELPLAADARLDPSITVDGTEPVDAERVSDPRHVLLTGATGFVGAFLLRELLDRTRAHVYCLVRATDDAAATQRVEDVLRSFGLWDGAVPSRTTALAGDLSLPLLGLGEGRFDGLAVTLDAIHHNGARVNHLESYERLRPPNVSGTVEVLRLATTRRLKPVHFVSTTGLAYGTGHNPPVLAENRRVPPAEVLPNGYVASKWVAEELVHAAGERGVPVVTYRPGRVSGHSATGAAGADDAFWNLVRAMSLIGAAPALELTADLVPVDHVAGAIVHLSRRPGCFGTTFHVTNPRPVPVGLVIDRLRAMGRPMEPIPAAQWQDRLSSAAVGDPSLSLVAAQTEAAGALGPVVFARDNTERALAGAPVPGAEVSEQLLDRYLEYFVRSGFLPAPSASERR</sequence>
<gene>
    <name evidence="6" type="ORF">GCM10009863_29550</name>
</gene>
<evidence type="ECO:0000313" key="7">
    <source>
        <dbReference type="Proteomes" id="UP001501447"/>
    </source>
</evidence>
<keyword evidence="3" id="KW-0597">Phosphoprotein</keyword>
<dbReference type="Pfam" id="PF00668">
    <property type="entry name" value="Condensation"/>
    <property type="match status" value="1"/>
</dbReference>
<dbReference type="InterPro" id="IPR010071">
    <property type="entry name" value="AA_adenyl_dom"/>
</dbReference>
<dbReference type="InterPro" id="IPR010080">
    <property type="entry name" value="Thioester_reductase-like_dom"/>
</dbReference>
<dbReference type="Pfam" id="PF00501">
    <property type="entry name" value="AMP-binding"/>
    <property type="match status" value="1"/>
</dbReference>
<dbReference type="NCBIfam" id="TIGR01746">
    <property type="entry name" value="Thioester-redct"/>
    <property type="match status" value="1"/>
</dbReference>
<dbReference type="Pfam" id="PF13193">
    <property type="entry name" value="AMP-binding_C"/>
    <property type="match status" value="1"/>
</dbReference>
<accession>A0ABP6CG65</accession>
<dbReference type="InterPro" id="IPR042099">
    <property type="entry name" value="ANL_N_sf"/>
</dbReference>
<proteinExistence type="predicted"/>
<reference evidence="7" key="1">
    <citation type="journal article" date="2019" name="Int. J. Syst. Evol. Microbiol.">
        <title>The Global Catalogue of Microorganisms (GCM) 10K type strain sequencing project: providing services to taxonomists for standard genome sequencing and annotation.</title>
        <authorList>
            <consortium name="The Broad Institute Genomics Platform"/>
            <consortium name="The Broad Institute Genome Sequencing Center for Infectious Disease"/>
            <person name="Wu L."/>
            <person name="Ma J."/>
        </authorList>
    </citation>
    <scope>NUCLEOTIDE SEQUENCE [LARGE SCALE GENOMIC DNA]</scope>
    <source>
        <strain evidence="7">JCM 16373</strain>
    </source>
</reference>
<dbReference type="Proteomes" id="UP001501447">
    <property type="component" value="Unassembled WGS sequence"/>
</dbReference>
<dbReference type="InterPro" id="IPR013120">
    <property type="entry name" value="FAR_NAD-bd"/>
</dbReference>
<dbReference type="PROSITE" id="PS00455">
    <property type="entry name" value="AMP_BINDING"/>
    <property type="match status" value="1"/>
</dbReference>